<organism evidence="1">
    <name type="scientific">uncultured Caudovirales phage</name>
    <dbReference type="NCBI Taxonomy" id="2100421"/>
    <lineage>
        <taxon>Viruses</taxon>
        <taxon>Duplodnaviria</taxon>
        <taxon>Heunggongvirae</taxon>
        <taxon>Uroviricota</taxon>
        <taxon>Caudoviricetes</taxon>
        <taxon>Peduoviridae</taxon>
        <taxon>Maltschvirus</taxon>
        <taxon>Maltschvirus maltsch</taxon>
    </lineage>
</organism>
<dbReference type="EMBL" id="LR797197">
    <property type="protein sequence ID" value="CAB4193653.1"/>
    <property type="molecule type" value="Genomic_DNA"/>
</dbReference>
<protein>
    <submittedName>
        <fullName evidence="1">Uncharacterized protein</fullName>
    </submittedName>
</protein>
<accession>A0A6J5QSJ8</accession>
<evidence type="ECO:0000313" key="1">
    <source>
        <dbReference type="EMBL" id="CAB4185516.1"/>
    </source>
</evidence>
<evidence type="ECO:0000313" key="2">
    <source>
        <dbReference type="EMBL" id="CAB4193653.1"/>
    </source>
</evidence>
<evidence type="ECO:0000313" key="4">
    <source>
        <dbReference type="EMBL" id="CAB5231407.1"/>
    </source>
</evidence>
<gene>
    <name evidence="1" type="ORF">UFOVP1127_88</name>
    <name evidence="2" type="ORF">UFOVP1242_122</name>
    <name evidence="3" type="ORF">UFOVP1492_46</name>
    <name evidence="4" type="ORF">UFOVP1580_75</name>
</gene>
<dbReference type="EMBL" id="LR798430">
    <property type="protein sequence ID" value="CAB5231407.1"/>
    <property type="molecule type" value="Genomic_DNA"/>
</dbReference>
<name>A0A6J5QSJ8_9CAUD</name>
<evidence type="ECO:0000313" key="3">
    <source>
        <dbReference type="EMBL" id="CAB4217581.1"/>
    </source>
</evidence>
<dbReference type="EMBL" id="LR797075">
    <property type="protein sequence ID" value="CAB4185516.1"/>
    <property type="molecule type" value="Genomic_DNA"/>
</dbReference>
<dbReference type="EMBL" id="LR797450">
    <property type="protein sequence ID" value="CAB4217581.1"/>
    <property type="molecule type" value="Genomic_DNA"/>
</dbReference>
<reference evidence="1" key="1">
    <citation type="submission" date="2020-05" db="EMBL/GenBank/DDBJ databases">
        <authorList>
            <person name="Chiriac C."/>
            <person name="Salcher M."/>
            <person name="Ghai R."/>
            <person name="Kavagutti S V."/>
        </authorList>
    </citation>
    <scope>NUCLEOTIDE SEQUENCE</scope>
</reference>
<sequence>MQTAILIIEENPIQNAITKFVAFLEEGKRVFLDFRAEHGNRVPGECWKVDIEERNGNLRASPIEKVYEYEYREEDGDYVERIFCGRLLISEVRNLKFTRYYITDKQDILNALRCHAVRSRKSAMPIESFKFCLIWCDEITYPLTVSVRRNTMLGVEALIAAGHITRQEAGKAAKK</sequence>
<proteinExistence type="predicted"/>